<dbReference type="AlphaFoldDB" id="A0A1U7MVZ1"/>
<gene>
    <name evidence="1" type="ORF">BJP37_01205</name>
</gene>
<sequence>MAVEQPDKEFEDWAKQCKLGNLNSPITGQLYKNRSLTVQEYIARFRRSNINQVLPDEAKTMTVEEALKAGRVAGINIRKLLTDNREKLKK</sequence>
<proteinExistence type="predicted"/>
<protein>
    <submittedName>
        <fullName evidence="1">Uncharacterized protein</fullName>
    </submittedName>
</protein>
<dbReference type="RefSeq" id="WP_075895852.1">
    <property type="nucleotide sequence ID" value="NZ_MKZS01000001.1"/>
</dbReference>
<organism evidence="1 2">
    <name type="scientific">Moorena bouillonii PNG</name>
    <dbReference type="NCBI Taxonomy" id="568701"/>
    <lineage>
        <taxon>Bacteria</taxon>
        <taxon>Bacillati</taxon>
        <taxon>Cyanobacteriota</taxon>
        <taxon>Cyanophyceae</taxon>
        <taxon>Coleofasciculales</taxon>
        <taxon>Coleofasciculaceae</taxon>
        <taxon>Moorena</taxon>
    </lineage>
</organism>
<reference evidence="1 2" key="1">
    <citation type="submission" date="2016-10" db="EMBL/GenBank/DDBJ databases">
        <title>Comparative genomics uncovers the prolific and rare metabolic potential of the cyanobacterial genus Moorea.</title>
        <authorList>
            <person name="Leao T."/>
            <person name="Castelao G."/>
            <person name="Korobeynikov A."/>
            <person name="Monroe E.A."/>
            <person name="Podell S."/>
            <person name="Glukhov E."/>
            <person name="Allen E."/>
            <person name="Gerwick W.H."/>
            <person name="Gerwick L."/>
        </authorList>
    </citation>
    <scope>NUCLEOTIDE SEQUENCE [LARGE SCALE GENOMIC DNA]</scope>
    <source>
        <strain evidence="1 2">PNG5-198</strain>
    </source>
</reference>
<comment type="caution">
    <text evidence="1">The sequence shown here is derived from an EMBL/GenBank/DDBJ whole genome shotgun (WGS) entry which is preliminary data.</text>
</comment>
<keyword evidence="2" id="KW-1185">Reference proteome</keyword>
<evidence type="ECO:0000313" key="1">
    <source>
        <dbReference type="EMBL" id="OLT57866.1"/>
    </source>
</evidence>
<evidence type="ECO:0000313" key="2">
    <source>
        <dbReference type="Proteomes" id="UP000186657"/>
    </source>
</evidence>
<name>A0A1U7MVZ1_9CYAN</name>
<accession>A0A1U7MVZ1</accession>
<dbReference type="EMBL" id="MKZS01000001">
    <property type="protein sequence ID" value="OLT57866.1"/>
    <property type="molecule type" value="Genomic_DNA"/>
</dbReference>
<dbReference type="Proteomes" id="UP000186657">
    <property type="component" value="Unassembled WGS sequence"/>
</dbReference>